<name>B8G305_CHLAD</name>
<protein>
    <submittedName>
        <fullName evidence="2">Nitroreductase</fullName>
    </submittedName>
</protein>
<feature type="domain" description="Nitroreductase" evidence="1">
    <location>
        <begin position="8"/>
        <end position="179"/>
    </location>
</feature>
<dbReference type="InterPro" id="IPR029479">
    <property type="entry name" value="Nitroreductase"/>
</dbReference>
<dbReference type="KEGG" id="cag:Cagg_0363"/>
<dbReference type="SUPFAM" id="SSF55469">
    <property type="entry name" value="FMN-dependent nitroreductase-like"/>
    <property type="match status" value="1"/>
</dbReference>
<dbReference type="PANTHER" id="PTHR23026">
    <property type="entry name" value="NADPH NITROREDUCTASE"/>
    <property type="match status" value="1"/>
</dbReference>
<evidence type="ECO:0000313" key="3">
    <source>
        <dbReference type="Proteomes" id="UP000002508"/>
    </source>
</evidence>
<dbReference type="HOGENOM" id="CLU_070764_7_2_0"/>
<dbReference type="EMBL" id="CP001337">
    <property type="protein sequence ID" value="ACL23309.1"/>
    <property type="molecule type" value="Genomic_DNA"/>
</dbReference>
<dbReference type="PANTHER" id="PTHR23026:SF123">
    <property type="entry name" value="NAD(P)H NITROREDUCTASE RV3131-RELATED"/>
    <property type="match status" value="1"/>
</dbReference>
<organism evidence="2 3">
    <name type="scientific">Chloroflexus aggregans (strain MD-66 / DSM 9485)</name>
    <dbReference type="NCBI Taxonomy" id="326427"/>
    <lineage>
        <taxon>Bacteria</taxon>
        <taxon>Bacillati</taxon>
        <taxon>Chloroflexota</taxon>
        <taxon>Chloroflexia</taxon>
        <taxon>Chloroflexales</taxon>
        <taxon>Chloroflexineae</taxon>
        <taxon>Chloroflexaceae</taxon>
        <taxon>Chloroflexus</taxon>
    </lineage>
</organism>
<evidence type="ECO:0000259" key="1">
    <source>
        <dbReference type="Pfam" id="PF00881"/>
    </source>
</evidence>
<dbReference type="Pfam" id="PF00881">
    <property type="entry name" value="Nitroreductase"/>
    <property type="match status" value="1"/>
</dbReference>
<dbReference type="STRING" id="326427.Cagg_0363"/>
<dbReference type="InterPro" id="IPR000415">
    <property type="entry name" value="Nitroreductase-like"/>
</dbReference>
<dbReference type="Gene3D" id="3.40.109.10">
    <property type="entry name" value="NADH Oxidase"/>
    <property type="match status" value="1"/>
</dbReference>
<proteinExistence type="predicted"/>
<keyword evidence="3" id="KW-1185">Reference proteome</keyword>
<evidence type="ECO:0000313" key="2">
    <source>
        <dbReference type="EMBL" id="ACL23309.1"/>
    </source>
</evidence>
<dbReference type="RefSeq" id="WP_012615675.1">
    <property type="nucleotide sequence ID" value="NC_011831.1"/>
</dbReference>
<gene>
    <name evidence="2" type="ordered locus">Cagg_0363</name>
</gene>
<dbReference type="OrthoDB" id="9812105at2"/>
<reference evidence="2" key="1">
    <citation type="submission" date="2008-12" db="EMBL/GenBank/DDBJ databases">
        <title>Complete sequence of Chloroflexus aggregans DSM 9485.</title>
        <authorList>
            <consortium name="US DOE Joint Genome Institute"/>
            <person name="Lucas S."/>
            <person name="Copeland A."/>
            <person name="Lapidus A."/>
            <person name="Glavina del Rio T."/>
            <person name="Dalin E."/>
            <person name="Tice H."/>
            <person name="Pitluck S."/>
            <person name="Foster B."/>
            <person name="Larimer F."/>
            <person name="Land M."/>
            <person name="Hauser L."/>
            <person name="Kyrpides N."/>
            <person name="Mikhailova N."/>
            <person name="Bryant D."/>
            <person name="Richardson P."/>
        </authorList>
    </citation>
    <scope>NUCLEOTIDE SEQUENCE</scope>
    <source>
        <strain evidence="2">DSM 9485</strain>
    </source>
</reference>
<dbReference type="Proteomes" id="UP000002508">
    <property type="component" value="Chromosome"/>
</dbReference>
<dbReference type="AlphaFoldDB" id="B8G305"/>
<accession>B8G305</accession>
<dbReference type="InterPro" id="IPR050627">
    <property type="entry name" value="Nitroreductase/BluB"/>
</dbReference>
<dbReference type="eggNOG" id="COG0778">
    <property type="taxonomic scope" value="Bacteria"/>
</dbReference>
<sequence length="200" mass="22303">MDFFTLVQTRRTVRVFRPDPPPRAAIEQILTAASWAPSPHGRQPWRFVVVEAAERKQALAAAMGAAWRYHLTLDGHDPATVEARLQRSRERVLNAPIIIIPCLYLNDLDTYPDPERQAAETTMAIQSLGCAVQNMLLAAFALGLAAGWMCAPLFAPDAVRTALHIADDLHPQALIPIGYLAQEPKRRPRRSLAELVVQWQ</sequence>
<dbReference type="GO" id="GO:0016491">
    <property type="term" value="F:oxidoreductase activity"/>
    <property type="evidence" value="ECO:0007669"/>
    <property type="project" value="InterPro"/>
</dbReference>